<dbReference type="PANTHER" id="PTHR45632">
    <property type="entry name" value="LD33804P"/>
    <property type="match status" value="1"/>
</dbReference>
<dbReference type="EnsemblMetazoa" id="AFAF011369-RA">
    <property type="protein sequence ID" value="AFAF011369-PA"/>
    <property type="gene ID" value="AFAF011369"/>
</dbReference>
<evidence type="ECO:0000256" key="2">
    <source>
        <dbReference type="ARBA" id="ARBA00022771"/>
    </source>
</evidence>
<evidence type="ECO:0000259" key="5">
    <source>
        <dbReference type="PROSITE" id="PS50097"/>
    </source>
</evidence>
<keyword evidence="1" id="KW-0479">Metal-binding</keyword>
<organism evidence="6 7">
    <name type="scientific">Anopheles farauti</name>
    <dbReference type="NCBI Taxonomy" id="69004"/>
    <lineage>
        <taxon>Eukaryota</taxon>
        <taxon>Metazoa</taxon>
        <taxon>Ecdysozoa</taxon>
        <taxon>Arthropoda</taxon>
        <taxon>Hexapoda</taxon>
        <taxon>Insecta</taxon>
        <taxon>Pterygota</taxon>
        <taxon>Neoptera</taxon>
        <taxon>Endopterygota</taxon>
        <taxon>Diptera</taxon>
        <taxon>Nematocera</taxon>
        <taxon>Culicoidea</taxon>
        <taxon>Culicidae</taxon>
        <taxon>Anophelinae</taxon>
        <taxon>Anopheles</taxon>
    </lineage>
</organism>
<dbReference type="PROSITE" id="PS50097">
    <property type="entry name" value="BTB"/>
    <property type="match status" value="1"/>
</dbReference>
<reference evidence="6" key="2">
    <citation type="submission" date="2020-05" db="UniProtKB">
        <authorList>
            <consortium name="EnsemblMetazoa"/>
        </authorList>
    </citation>
    <scope>IDENTIFICATION</scope>
    <source>
        <strain evidence="6">FAR1</strain>
    </source>
</reference>
<dbReference type="AlphaFoldDB" id="A0A182QJB4"/>
<dbReference type="Pfam" id="PF04500">
    <property type="entry name" value="FLYWCH"/>
    <property type="match status" value="1"/>
</dbReference>
<dbReference type="CDD" id="cd18186">
    <property type="entry name" value="BTB_POZ_ZBTB_KLHL-like"/>
    <property type="match status" value="1"/>
</dbReference>
<dbReference type="STRING" id="69004.A0A182QJB4"/>
<accession>A0A182QJB4</accession>
<dbReference type="InterPro" id="IPR011333">
    <property type="entry name" value="SKP1/BTB/POZ_sf"/>
</dbReference>
<evidence type="ECO:0000313" key="6">
    <source>
        <dbReference type="EnsemblMetazoa" id="AFAF011369-PA"/>
    </source>
</evidence>
<dbReference type="Gene3D" id="3.30.710.10">
    <property type="entry name" value="Potassium Channel Kv1.1, Chain A"/>
    <property type="match status" value="1"/>
</dbReference>
<keyword evidence="3" id="KW-0862">Zinc</keyword>
<name>A0A182QJB4_9DIPT</name>
<dbReference type="InterPro" id="IPR007588">
    <property type="entry name" value="Znf_FLYWCH"/>
</dbReference>
<protein>
    <recommendedName>
        <fullName evidence="5">BTB domain-containing protein</fullName>
    </recommendedName>
</protein>
<dbReference type="SMART" id="SM00225">
    <property type="entry name" value="BTB"/>
    <property type="match status" value="1"/>
</dbReference>
<reference evidence="7" key="1">
    <citation type="submission" date="2014-01" db="EMBL/GenBank/DDBJ databases">
        <title>The Genome Sequence of Anopheles farauti FAR1 (V2).</title>
        <authorList>
            <consortium name="The Broad Institute Genomics Platform"/>
            <person name="Neafsey D.E."/>
            <person name="Besansky N."/>
            <person name="Howell P."/>
            <person name="Walton C."/>
            <person name="Young S.K."/>
            <person name="Zeng Q."/>
            <person name="Gargeya S."/>
            <person name="Fitzgerald M."/>
            <person name="Haas B."/>
            <person name="Abouelleil A."/>
            <person name="Allen A.W."/>
            <person name="Alvarado L."/>
            <person name="Arachchi H.M."/>
            <person name="Berlin A.M."/>
            <person name="Chapman S.B."/>
            <person name="Gainer-Dewar J."/>
            <person name="Goldberg J."/>
            <person name="Griggs A."/>
            <person name="Gujja S."/>
            <person name="Hansen M."/>
            <person name="Howarth C."/>
            <person name="Imamovic A."/>
            <person name="Ireland A."/>
            <person name="Larimer J."/>
            <person name="McCowan C."/>
            <person name="Murphy C."/>
            <person name="Pearson M."/>
            <person name="Poon T.W."/>
            <person name="Priest M."/>
            <person name="Roberts A."/>
            <person name="Saif S."/>
            <person name="Shea T."/>
            <person name="Sisk P."/>
            <person name="Sykes S."/>
            <person name="Wortman J."/>
            <person name="Nusbaum C."/>
            <person name="Birren B."/>
        </authorList>
    </citation>
    <scope>NUCLEOTIDE SEQUENCE [LARGE SCALE GENOMIC DNA]</scope>
    <source>
        <strain evidence="7">FAR1</strain>
    </source>
</reference>
<evidence type="ECO:0000256" key="4">
    <source>
        <dbReference type="SAM" id="MobiDB-lite"/>
    </source>
</evidence>
<evidence type="ECO:0000256" key="1">
    <source>
        <dbReference type="ARBA" id="ARBA00022723"/>
    </source>
</evidence>
<dbReference type="Proteomes" id="UP000075886">
    <property type="component" value="Unassembled WGS sequence"/>
</dbReference>
<evidence type="ECO:0000313" key="7">
    <source>
        <dbReference type="Proteomes" id="UP000075886"/>
    </source>
</evidence>
<dbReference type="InterPro" id="IPR000210">
    <property type="entry name" value="BTB/POZ_dom"/>
</dbReference>
<sequence length="503" mass="55438">MPISSVASVKMHTIIWKNHHEELYGAVYEILQQNTYRDCRLVCEGEFFEAHRFLLACISPYFNKVFASTDQNATVVLKDVSPHVMSIIMQFIYYGEATIIDGDLENIVAAAVHLELIPVVEMLKNLSKDHSLSKPSAYHGYDASDAHSAARLSVRSQYLRPKSAQTQRKRLMPDAADDTLLDGTSVSPLELTPVTAQKRPSLATSDTRPPVGTMAPATLSLAQSLSPPLAHVQRPPQLPVAGPEEPLSHPPTPDAKPIHPIKPDQSPDTVASPSPEPMVASLTEKDKLWSYGVAMKFLADTSAEAEKRRQQSSQDTRTNLTPDGTSAPVTPGEKWFQGRLEFMLSQRGKPLLVHDGHSFGIQYIRKDKKYWQCNLSRKYNCKARVTTTDTGDIIVTNNEHCHTEIRQHLRKDYKTMKLAASLAANRSLSTLPLFSPKSLTLPNLANAFLQQSGSSADTSSSVSAPESNASPNAIHQTEPAQEPGLNLTINNWSIKRETGNCSE</sequence>
<feature type="domain" description="BTB" evidence="5">
    <location>
        <begin position="37"/>
        <end position="101"/>
    </location>
</feature>
<feature type="region of interest" description="Disordered" evidence="4">
    <location>
        <begin position="158"/>
        <end position="214"/>
    </location>
</feature>
<dbReference type="SUPFAM" id="SSF54695">
    <property type="entry name" value="POZ domain"/>
    <property type="match status" value="1"/>
</dbReference>
<evidence type="ECO:0000256" key="3">
    <source>
        <dbReference type="ARBA" id="ARBA00022833"/>
    </source>
</evidence>
<feature type="region of interest" description="Disordered" evidence="4">
    <location>
        <begin position="229"/>
        <end position="278"/>
    </location>
</feature>
<keyword evidence="7" id="KW-1185">Reference proteome</keyword>
<proteinExistence type="predicted"/>
<dbReference type="Gene3D" id="2.20.25.240">
    <property type="match status" value="1"/>
</dbReference>
<feature type="region of interest" description="Disordered" evidence="4">
    <location>
        <begin position="455"/>
        <end position="484"/>
    </location>
</feature>
<keyword evidence="2" id="KW-0863">Zinc-finger</keyword>
<dbReference type="VEuPathDB" id="VectorBase:AFAF011369"/>
<dbReference type="GO" id="GO:0008270">
    <property type="term" value="F:zinc ion binding"/>
    <property type="evidence" value="ECO:0007669"/>
    <property type="project" value="UniProtKB-KW"/>
</dbReference>
<feature type="compositionally biased region" description="Low complexity" evidence="4">
    <location>
        <begin position="455"/>
        <end position="473"/>
    </location>
</feature>
<dbReference type="EMBL" id="AXCN02001247">
    <property type="status" value="NOT_ANNOTATED_CDS"/>
    <property type="molecule type" value="Genomic_DNA"/>
</dbReference>
<dbReference type="Pfam" id="PF00651">
    <property type="entry name" value="BTB"/>
    <property type="match status" value="1"/>
</dbReference>
<feature type="compositionally biased region" description="Polar residues" evidence="4">
    <location>
        <begin position="311"/>
        <end position="328"/>
    </location>
</feature>
<feature type="region of interest" description="Disordered" evidence="4">
    <location>
        <begin position="302"/>
        <end position="332"/>
    </location>
</feature>